<evidence type="ECO:0008006" key="3">
    <source>
        <dbReference type="Google" id="ProtNLM"/>
    </source>
</evidence>
<organism evidence="1 2">
    <name type="scientific">Lysobacter stagni</name>
    <dbReference type="NCBI Taxonomy" id="3045172"/>
    <lineage>
        <taxon>Bacteria</taxon>
        <taxon>Pseudomonadati</taxon>
        <taxon>Pseudomonadota</taxon>
        <taxon>Gammaproteobacteria</taxon>
        <taxon>Lysobacterales</taxon>
        <taxon>Lysobacteraceae</taxon>
        <taxon>Lysobacter</taxon>
    </lineage>
</organism>
<dbReference type="RefSeq" id="WP_283213820.1">
    <property type="nucleotide sequence ID" value="NZ_JASGBI010000001.1"/>
</dbReference>
<comment type="caution">
    <text evidence="1">The sequence shown here is derived from an EMBL/GenBank/DDBJ whole genome shotgun (WGS) entry which is preliminary data.</text>
</comment>
<sequence length="66" mass="7290">MQGPKLEARYVSKTHLRVELDVHEMPDSLEIVCRYMGPADGGGTPVKPPKKVEVITEIPPIPRPKG</sequence>
<dbReference type="EMBL" id="JASGBI010000001">
    <property type="protein sequence ID" value="MDI9240495.1"/>
    <property type="molecule type" value="Genomic_DNA"/>
</dbReference>
<gene>
    <name evidence="1" type="ORF">QLQ15_16445</name>
</gene>
<evidence type="ECO:0000313" key="1">
    <source>
        <dbReference type="EMBL" id="MDI9240495.1"/>
    </source>
</evidence>
<reference evidence="1 2" key="1">
    <citation type="submission" date="2023-05" db="EMBL/GenBank/DDBJ databases">
        <title>Lysobacter sp. strain LF1 Genome sequencing and assembly.</title>
        <authorList>
            <person name="Jung Y."/>
        </authorList>
    </citation>
    <scope>NUCLEOTIDE SEQUENCE [LARGE SCALE GENOMIC DNA]</scope>
    <source>
        <strain evidence="1 2">LF1</strain>
    </source>
</reference>
<keyword evidence="2" id="KW-1185">Reference proteome</keyword>
<accession>A0ABT6XJZ6</accession>
<dbReference type="Proteomes" id="UP001321580">
    <property type="component" value="Unassembled WGS sequence"/>
</dbReference>
<name>A0ABT6XJZ6_9GAMM</name>
<evidence type="ECO:0000313" key="2">
    <source>
        <dbReference type="Proteomes" id="UP001321580"/>
    </source>
</evidence>
<protein>
    <recommendedName>
        <fullName evidence="3">FHA domain-containing protein</fullName>
    </recommendedName>
</protein>
<proteinExistence type="predicted"/>